<evidence type="ECO:0000256" key="10">
    <source>
        <dbReference type="PROSITE-ProRule" id="PRU00782"/>
    </source>
</evidence>
<dbReference type="STRING" id="53468.A0A158QUN2"/>
<feature type="domain" description="MyTH4" evidence="14">
    <location>
        <begin position="1866"/>
        <end position="2019"/>
    </location>
</feature>
<dbReference type="Gene3D" id="1.20.5.190">
    <property type="match status" value="1"/>
</dbReference>
<dbReference type="Pfam" id="PF21989">
    <property type="entry name" value="RA_2"/>
    <property type="match status" value="1"/>
</dbReference>
<dbReference type="GO" id="GO:0005737">
    <property type="term" value="C:cytoplasm"/>
    <property type="evidence" value="ECO:0007669"/>
    <property type="project" value="UniProtKB-SubCell"/>
</dbReference>
<feature type="domain" description="Ras-associating" evidence="13">
    <location>
        <begin position="2041"/>
        <end position="2121"/>
    </location>
</feature>
<feature type="domain" description="MyTH4" evidence="14">
    <location>
        <begin position="1110"/>
        <end position="1335"/>
    </location>
</feature>
<dbReference type="OrthoDB" id="6108017at2759"/>
<accession>A0A158QUN2</accession>
<evidence type="ECO:0000259" key="12">
    <source>
        <dbReference type="PROSITE" id="PS50057"/>
    </source>
</evidence>
<feature type="region of interest" description="Disordered" evidence="11">
    <location>
        <begin position="1163"/>
        <end position="1195"/>
    </location>
</feature>
<dbReference type="InterPro" id="IPR019748">
    <property type="entry name" value="FERM_central"/>
</dbReference>
<dbReference type="PANTHER" id="PTHR22692:SF26">
    <property type="entry name" value="SH3 DOMAIN-CONTAINING PROTEIN"/>
    <property type="match status" value="1"/>
</dbReference>
<evidence type="ECO:0000256" key="7">
    <source>
        <dbReference type="ARBA" id="ARBA00023123"/>
    </source>
</evidence>
<dbReference type="GO" id="GO:0003774">
    <property type="term" value="F:cytoskeletal motor activity"/>
    <property type="evidence" value="ECO:0007669"/>
    <property type="project" value="UniProtKB-UniRule"/>
</dbReference>
<dbReference type="Gene3D" id="6.20.240.20">
    <property type="match status" value="1"/>
</dbReference>
<evidence type="ECO:0000313" key="17">
    <source>
        <dbReference type="Proteomes" id="UP000267029"/>
    </source>
</evidence>
<organism evidence="16 17">
    <name type="scientific">Mesocestoides corti</name>
    <name type="common">Flatworm</name>
    <dbReference type="NCBI Taxonomy" id="53468"/>
    <lineage>
        <taxon>Eukaryota</taxon>
        <taxon>Metazoa</taxon>
        <taxon>Spiralia</taxon>
        <taxon>Lophotrochozoa</taxon>
        <taxon>Platyhelminthes</taxon>
        <taxon>Cestoda</taxon>
        <taxon>Eucestoda</taxon>
        <taxon>Cyclophyllidea</taxon>
        <taxon>Mesocestoididae</taxon>
        <taxon>Mesocestoides</taxon>
    </lineage>
</organism>
<keyword evidence="8 10" id="KW-0505">Motor protein</keyword>
<dbReference type="Gene3D" id="3.10.20.90">
    <property type="entry name" value="Phosphatidylinositol 3-kinase Catalytic Subunit, Chain A, domain 1"/>
    <property type="match status" value="2"/>
</dbReference>
<dbReference type="SMART" id="SM00242">
    <property type="entry name" value="MYSc"/>
    <property type="match status" value="1"/>
</dbReference>
<evidence type="ECO:0000256" key="11">
    <source>
        <dbReference type="SAM" id="MobiDB-lite"/>
    </source>
</evidence>
<comment type="subcellular location">
    <subcellularLocation>
        <location evidence="1">Cytoplasm</location>
    </subcellularLocation>
</comment>
<feature type="domain" description="Myosin motor" evidence="15">
    <location>
        <begin position="20"/>
        <end position="762"/>
    </location>
</feature>
<dbReference type="Gene3D" id="1.20.80.10">
    <property type="match status" value="2"/>
</dbReference>
<evidence type="ECO:0000259" key="14">
    <source>
        <dbReference type="PROSITE" id="PS51016"/>
    </source>
</evidence>
<dbReference type="InterPro" id="IPR038185">
    <property type="entry name" value="MyTH4_dom_sf"/>
</dbReference>
<keyword evidence="5 10" id="KW-0547">Nucleotide-binding</keyword>
<dbReference type="SUPFAM" id="SSF52540">
    <property type="entry name" value="P-loop containing nucleoside triphosphate hydrolases"/>
    <property type="match status" value="1"/>
</dbReference>
<evidence type="ECO:0008006" key="18">
    <source>
        <dbReference type="Google" id="ProtNLM"/>
    </source>
</evidence>
<dbReference type="InterPro" id="IPR051567">
    <property type="entry name" value="Unconventional_Myosin_ATPase"/>
</dbReference>
<dbReference type="CDD" id="cd14473">
    <property type="entry name" value="FERM_B-lobe"/>
    <property type="match status" value="1"/>
</dbReference>
<keyword evidence="7 10" id="KW-0518">Myosin</keyword>
<dbReference type="Pfam" id="PF00063">
    <property type="entry name" value="Myosin_head"/>
    <property type="match status" value="2"/>
</dbReference>
<dbReference type="GO" id="GO:0003779">
    <property type="term" value="F:actin binding"/>
    <property type="evidence" value="ECO:0007669"/>
    <property type="project" value="UniProtKB-KW"/>
</dbReference>
<dbReference type="InterPro" id="IPR019749">
    <property type="entry name" value="Band_41_domain"/>
</dbReference>
<feature type="compositionally biased region" description="Polar residues" evidence="11">
    <location>
        <begin position="1168"/>
        <end position="1180"/>
    </location>
</feature>
<dbReference type="PROSITE" id="PS50200">
    <property type="entry name" value="RA"/>
    <property type="match status" value="1"/>
</dbReference>
<dbReference type="InterPro" id="IPR036961">
    <property type="entry name" value="Kinesin_motor_dom_sf"/>
</dbReference>
<dbReference type="InterPro" id="IPR011993">
    <property type="entry name" value="PH-like_dom_sf"/>
</dbReference>
<dbReference type="SUPFAM" id="SSF47031">
    <property type="entry name" value="Second domain of FERM"/>
    <property type="match status" value="1"/>
</dbReference>
<dbReference type="Pfam" id="PF00373">
    <property type="entry name" value="FERM_M"/>
    <property type="match status" value="1"/>
</dbReference>
<dbReference type="InterPro" id="IPR000048">
    <property type="entry name" value="IQ_motif_EF-hand-BS"/>
</dbReference>
<dbReference type="Proteomes" id="UP000267029">
    <property type="component" value="Unassembled WGS sequence"/>
</dbReference>
<gene>
    <name evidence="16" type="ORF">MCOS_LOCUS6510</name>
</gene>
<name>A0A158QUN2_MESCO</name>
<dbReference type="Pfam" id="PF21998">
    <property type="entry name" value="FERM_C1_MyoVII"/>
    <property type="match status" value="1"/>
</dbReference>
<reference evidence="16 17" key="1">
    <citation type="submission" date="2018-10" db="EMBL/GenBank/DDBJ databases">
        <authorList>
            <consortium name="Pathogen Informatics"/>
        </authorList>
    </citation>
    <scope>NUCLEOTIDE SEQUENCE [LARGE SCALE GENOMIC DNA]</scope>
</reference>
<dbReference type="InterPro" id="IPR001609">
    <property type="entry name" value="Myosin_head_motor_dom-like"/>
</dbReference>
<dbReference type="SMART" id="SM00139">
    <property type="entry name" value="MyTH4"/>
    <property type="match status" value="2"/>
</dbReference>
<evidence type="ECO:0000256" key="4">
    <source>
        <dbReference type="ARBA" id="ARBA00022737"/>
    </source>
</evidence>
<evidence type="ECO:0000256" key="8">
    <source>
        <dbReference type="ARBA" id="ARBA00023175"/>
    </source>
</evidence>
<dbReference type="InterPro" id="IPR014352">
    <property type="entry name" value="FERM/acyl-CoA-bd_prot_sf"/>
</dbReference>
<keyword evidence="4" id="KW-0677">Repeat</keyword>
<evidence type="ECO:0000256" key="2">
    <source>
        <dbReference type="ARBA" id="ARBA00008314"/>
    </source>
</evidence>
<keyword evidence="3" id="KW-0963">Cytoplasm</keyword>
<dbReference type="EMBL" id="UXSR01005267">
    <property type="protein sequence ID" value="VDD80507.1"/>
    <property type="molecule type" value="Genomic_DNA"/>
</dbReference>
<dbReference type="InterPro" id="IPR035963">
    <property type="entry name" value="FERM_2"/>
</dbReference>
<keyword evidence="17" id="KW-1185">Reference proteome</keyword>
<evidence type="ECO:0000259" key="13">
    <source>
        <dbReference type="PROSITE" id="PS50200"/>
    </source>
</evidence>
<dbReference type="GO" id="GO:0016459">
    <property type="term" value="C:myosin complex"/>
    <property type="evidence" value="ECO:0007669"/>
    <property type="project" value="UniProtKB-KW"/>
</dbReference>
<dbReference type="SMART" id="SM00015">
    <property type="entry name" value="IQ"/>
    <property type="match status" value="3"/>
</dbReference>
<dbReference type="Gene3D" id="3.40.850.10">
    <property type="entry name" value="Kinesin motor domain"/>
    <property type="match status" value="2"/>
</dbReference>
<evidence type="ECO:0000256" key="3">
    <source>
        <dbReference type="ARBA" id="ARBA00022490"/>
    </source>
</evidence>
<feature type="domain" description="FERM" evidence="12">
    <location>
        <begin position="2025"/>
        <end position="2327"/>
    </location>
</feature>
<dbReference type="Gene3D" id="1.20.120.720">
    <property type="entry name" value="Myosin VI head, motor domain, U50 subdomain"/>
    <property type="match status" value="1"/>
</dbReference>
<dbReference type="InterPro" id="IPR041793">
    <property type="entry name" value="MyoVII_FERM_C1"/>
</dbReference>
<dbReference type="InterPro" id="IPR000857">
    <property type="entry name" value="MyTH4_dom"/>
</dbReference>
<evidence type="ECO:0000259" key="15">
    <source>
        <dbReference type="PROSITE" id="PS51456"/>
    </source>
</evidence>
<dbReference type="InterPro" id="IPR027417">
    <property type="entry name" value="P-loop_NTPase"/>
</dbReference>
<dbReference type="CDD" id="cd23767">
    <property type="entry name" value="IQCD"/>
    <property type="match status" value="1"/>
</dbReference>
<dbReference type="PANTHER" id="PTHR22692">
    <property type="entry name" value="MYOSIN VII, XV"/>
    <property type="match status" value="1"/>
</dbReference>
<dbReference type="InterPro" id="IPR000159">
    <property type="entry name" value="RA_dom"/>
</dbReference>
<dbReference type="GO" id="GO:0005524">
    <property type="term" value="F:ATP binding"/>
    <property type="evidence" value="ECO:0007669"/>
    <property type="project" value="UniProtKB-UniRule"/>
</dbReference>
<dbReference type="FunFam" id="1.10.10.820:FF:000001">
    <property type="entry name" value="Myosin heavy chain"/>
    <property type="match status" value="1"/>
</dbReference>
<comment type="similarity">
    <text evidence="2 10">Belongs to the TRAFAC class myosin-kinesin ATPase superfamily. Myosin family.</text>
</comment>
<evidence type="ECO:0000256" key="1">
    <source>
        <dbReference type="ARBA" id="ARBA00004496"/>
    </source>
</evidence>
<dbReference type="Gene3D" id="1.20.58.530">
    <property type="match status" value="1"/>
</dbReference>
<dbReference type="PRINTS" id="PR00193">
    <property type="entry name" value="MYOSINHEAVY"/>
</dbReference>
<evidence type="ECO:0000256" key="5">
    <source>
        <dbReference type="ARBA" id="ARBA00022741"/>
    </source>
</evidence>
<evidence type="ECO:0000256" key="9">
    <source>
        <dbReference type="ARBA" id="ARBA00023203"/>
    </source>
</evidence>
<protein>
    <recommendedName>
        <fullName evidence="18">Myosin motor domain-containing protein</fullName>
    </recommendedName>
</protein>
<sequence length="2327" mass="263551">MQYSLSVDSEVQLMHPSSIRSVPDMIALGELNECSILRNLFLRYKDNQIYTYTGSILIAINPYHSLPIYTTEIMKKYTNKSIGELPPHLFAIGDNAFRNMRLNSRDQCIIISGESGAGKTESTKLLLQFITTVSGQESCIGQQILDSNPIMEAFGNAKTVRNDNSSRFGKYVDIHFDQNSGHIVSAHIEQYLLEKSRIVRQAPGERNYHAFYCMLAGMPEEEKRRLGLKEAECYNYLVQDNNTLSDISNDAAHYENIISTMRHLKFTDNQIEETWHLLAAILHLGNISFCDILKESTDASKVKDCHRSELRFASNLLGVRMCRMALFKTNAYAVRDAFVKTIYDHLFCWIVEKINAVIYKPVKGSSLSAASSAPDVRPTSHSPPAFASSHLQTPVEWLSQGRWRADLVTRSNTCASIDTLGSSPLAIRSGRDFNFHQNYTAGIGRVSIGVLDIFGFENFSTNSFEQLCINYANENIQQYFVRHIFKLEQEEYLTEGINWTHIKFQDNQEVLDLIAYHPLNILALVDEESRFPRGTDESFLNKLNARHSSTPNYIRSVSTAETRFGIMHFAGPVFYEVEGFLEKNRDTFNHDLLDVISTSNNTFLRELFEKRLNSKESRTRSLTLGMQFKNSLDRLMTLINSRHPFFVRCIKPNEFKLANCFDRNLCVRQLRYSGMMETIQIRSLGYPIRYEFHDFVLRFYMIPRLPLGATSPLKQSQPNAIKQLAIDICRTAFGTNDPNYAIGSTRVFLRNTHDVKLEELRENVINSSAVLIQSRWRGAMARSRYKSLRKSTIFCQRRFRQLAARRRFLRVAVKFIIIRMQANVRAKQVRKRYVAQKYFILRLQSLARCWLSKQSLYSLMRTKGYFAADMINHCDEHTKVYTCETDLIEDVLLRNPMYATWSCAPLPENTAHMTGLATNVPEKCEIRQFSVSLESKILSPTKVAHSQAFSDLDSLVDAIFDGVFDSVNPAKRGQSDKNTTAGGSIQIKEDRCLNPTDSVAVNESLDEAMTGELSAVPGTGVGVGSKRFKARCPVLLSPPHSNDGVELTHASAGQHTLCAPGSTTGFSEAGSEYEQSMGASTALEDHSTQSECSFFKFAAAYFQTGSSATYTSSRLNRPLFKHRNQHDQSLALDIFSKIMSFMKPKNAADEGKLESTTTMMNEGRSGATDVSGTSTWAPHSSSKRPRVVLSSTNGSTHDIPLTDDSDSVVGNGQSTYTTTVKIRRDSQAVLLSELCKVRFIVGAGIDHPQMRDEIYCQILKQITKNPCVYSRTRGWILLILCASCFPPIHFDSALKSYLKSNPSTYSKTCLKRLSRIYQTGVRSKPPSYMELKAAEERKSLIVNILCADNGRIKVKVDPTVTVQELSSMAFSAASIKDTFGFEIFINIFDKSYALAMGPNHLFDTISFCEEHAKKNGVRESDLPWSFIIRKTIFAPWHDVTFDPVATSLICYQVTQQCFTEAHETLEEHELAYLMANIYRLLHADMLEVKSSNLSPDSGHLDLHSWLTQILSPGCDISYWQKVMSTALHELHTRSPDATIGATCQNIVTFAKLQWPSIFAREFETIFLQGNCRVQQVLLCVDCYGIQLLSEKRALLNSFPFVEIYTVSVSSATQQPMKVISVKTIWMKEYRFLSSRAAELMDLLTYMLTGLRQRSRYAIAIKNSPQGECRGKSMIRVNAGDYLILHQLGWELDQKTPLIGYPTPCKSAHFIPQKDTDTSISCYGENQRTWETGYVPMTSIYILPSVNPPKPEFIDALSYQIISSENKHWLNMVDDINSQRSRPPATYFQRRPASQNDAALSHNGFFAVDDLTENCSHRPVSQFSDLEASSKTMYVNTQFLMPLLSMQYLLSTYGDSTATEKQISLKHTRLPLKKPFLREVASADRKILDAALFSFCIIQTYMGDCEKIPPQLKNMPPVFLTDLLFGSALDCPLLRDEVFIQIMNQLTGNPKRTSESKGLELLWLATGIMVPSEKIMNKLVSFLHRSPHLLASQCYVRLHHTLSRGMRKKPPHTLEVAAIRGKKPKILQKIILPNEVSLMATLESTTRAADVVRDVVRRFCLASVEHFALYIEVDGELRCIKPEEFVLDALRLTMPEIPQQISLKRHMTFPPPSSLYFMRKLWLNFIPGQDPIEDRQINFPQAMKNFLSGYYQCSPEQALELSTLIFIWHSEEFPNSQISLNKLLPKNMLSNVTEAQWISKLTAVVNANRRLSRNDIPANFLACLSKVSTFGSSFFHVMPNSSTDTCLMIVNSSSVSLVDDKKGIYEGERCRYSVKDIAECWQDNQIINFQLRKTSSVNKWVSSVTTAHNACDLINCYLRCEKPNSLKP</sequence>
<dbReference type="PROSITE" id="PS51456">
    <property type="entry name" value="MYOSIN_MOTOR"/>
    <property type="match status" value="1"/>
</dbReference>
<evidence type="ECO:0000256" key="6">
    <source>
        <dbReference type="ARBA" id="ARBA00022840"/>
    </source>
</evidence>
<dbReference type="Gene3D" id="2.30.30.40">
    <property type="entry name" value="SH3 Domains"/>
    <property type="match status" value="1"/>
</dbReference>
<dbReference type="Pfam" id="PF00784">
    <property type="entry name" value="MyTH4"/>
    <property type="match status" value="2"/>
</dbReference>
<dbReference type="Gene3D" id="1.10.10.820">
    <property type="match status" value="1"/>
</dbReference>
<dbReference type="InterPro" id="IPR000299">
    <property type="entry name" value="FERM_domain"/>
</dbReference>
<proteinExistence type="inferred from homology"/>
<dbReference type="PROSITE" id="PS50096">
    <property type="entry name" value="IQ"/>
    <property type="match status" value="1"/>
</dbReference>
<dbReference type="PROSITE" id="PS50057">
    <property type="entry name" value="FERM_3"/>
    <property type="match status" value="1"/>
</dbReference>
<keyword evidence="6 10" id="KW-0067">ATP-binding</keyword>
<dbReference type="Gene3D" id="1.25.40.530">
    <property type="entry name" value="MyTH4 domain"/>
    <property type="match status" value="2"/>
</dbReference>
<dbReference type="PROSITE" id="PS51016">
    <property type="entry name" value="MYTH4"/>
    <property type="match status" value="2"/>
</dbReference>
<dbReference type="GO" id="GO:0007165">
    <property type="term" value="P:signal transduction"/>
    <property type="evidence" value="ECO:0007669"/>
    <property type="project" value="InterPro"/>
</dbReference>
<feature type="region of interest" description="Actin-binding" evidence="10">
    <location>
        <begin position="632"/>
        <end position="654"/>
    </location>
</feature>
<evidence type="ECO:0000313" key="16">
    <source>
        <dbReference type="EMBL" id="VDD80507.1"/>
    </source>
</evidence>
<keyword evidence="9 10" id="KW-0009">Actin-binding</keyword>
<dbReference type="SMART" id="SM00295">
    <property type="entry name" value="B41"/>
    <property type="match status" value="1"/>
</dbReference>
<dbReference type="Gene3D" id="2.30.29.30">
    <property type="entry name" value="Pleckstrin-homology domain (PH domain)/Phosphotyrosine-binding domain (PTB)"/>
    <property type="match status" value="1"/>
</dbReference>
<feature type="binding site" evidence="10">
    <location>
        <begin position="113"/>
        <end position="120"/>
    </location>
    <ligand>
        <name>ATP</name>
        <dbReference type="ChEBI" id="CHEBI:30616"/>
    </ligand>
</feature>